<feature type="site" description="Transition state stabilizer" evidence="7 9">
    <location>
        <position position="17"/>
    </location>
</feature>
<feature type="binding site" evidence="7">
    <location>
        <position position="74"/>
    </location>
    <ligand>
        <name>substrate</name>
    </ligand>
</feature>
<keyword evidence="6 7" id="KW-0456">Lyase</keyword>
<feature type="binding site" evidence="7">
    <location>
        <position position="80"/>
    </location>
    <ligand>
        <name>substrate</name>
    </ligand>
</feature>
<dbReference type="GO" id="GO:0003855">
    <property type="term" value="F:3-dehydroquinate dehydratase activity"/>
    <property type="evidence" value="ECO:0007669"/>
    <property type="project" value="UniProtKB-UniRule"/>
</dbReference>
<dbReference type="Proteomes" id="UP000433575">
    <property type="component" value="Unassembled WGS sequence"/>
</dbReference>
<dbReference type="EMBL" id="WKPJ01000002">
    <property type="protein sequence ID" value="MSA88227.1"/>
    <property type="molecule type" value="Genomic_DNA"/>
</dbReference>
<dbReference type="GeneID" id="42455975"/>
<dbReference type="PROSITE" id="PS01029">
    <property type="entry name" value="DEHYDROQUINASE_II"/>
    <property type="match status" value="1"/>
</dbReference>
<reference evidence="12 13" key="1">
    <citation type="journal article" date="2019" name="Nat. Med.">
        <title>A library of human gut bacterial isolates paired with longitudinal multiomics data enables mechanistic microbiome research.</title>
        <authorList>
            <person name="Poyet M."/>
            <person name="Groussin M."/>
            <person name="Gibbons S.M."/>
            <person name="Avila-Pacheco J."/>
            <person name="Jiang X."/>
            <person name="Kearney S.M."/>
            <person name="Perrotta A.R."/>
            <person name="Berdy B."/>
            <person name="Zhao S."/>
            <person name="Lieberman T.D."/>
            <person name="Swanson P.K."/>
            <person name="Smith M."/>
            <person name="Roesemann S."/>
            <person name="Alexander J.E."/>
            <person name="Rich S.A."/>
            <person name="Livny J."/>
            <person name="Vlamakis H."/>
            <person name="Clish C."/>
            <person name="Bullock K."/>
            <person name="Deik A."/>
            <person name="Scott J."/>
            <person name="Pierce K.A."/>
            <person name="Xavier R.J."/>
            <person name="Alm E.J."/>
        </authorList>
    </citation>
    <scope>NUCLEOTIDE SEQUENCE [LARGE SCALE GENOMIC DNA]</scope>
    <source>
        <strain evidence="10 12">BIOML-A4</strain>
        <strain evidence="11 13">BIOML-A5</strain>
    </source>
</reference>
<dbReference type="Gene3D" id="3.40.50.9100">
    <property type="entry name" value="Dehydroquinase, class II"/>
    <property type="match status" value="1"/>
</dbReference>
<dbReference type="EC" id="4.2.1.10" evidence="5 7"/>
<evidence type="ECO:0000256" key="9">
    <source>
        <dbReference type="PIRSR" id="PIRSR001399-3"/>
    </source>
</evidence>
<evidence type="ECO:0000256" key="5">
    <source>
        <dbReference type="ARBA" id="ARBA00012060"/>
    </source>
</evidence>
<dbReference type="InterPro" id="IPR001874">
    <property type="entry name" value="DHquinase_II"/>
</dbReference>
<feature type="binding site" evidence="7">
    <location>
        <position position="112"/>
    </location>
    <ligand>
        <name>substrate</name>
    </ligand>
</feature>
<keyword evidence="7" id="KW-0028">Amino-acid biosynthesis</keyword>
<dbReference type="AlphaFoldDB" id="A0A6N7S2X2"/>
<dbReference type="GO" id="GO:0009073">
    <property type="term" value="P:aromatic amino acid family biosynthetic process"/>
    <property type="evidence" value="ECO:0007669"/>
    <property type="project" value="UniProtKB-KW"/>
</dbReference>
<evidence type="ECO:0000313" key="10">
    <source>
        <dbReference type="EMBL" id="MSA88227.1"/>
    </source>
</evidence>
<comment type="caution">
    <text evidence="10">The sequence shown here is derived from an EMBL/GenBank/DDBJ whole genome shotgun (WGS) entry which is preliminary data.</text>
</comment>
<feature type="binding site" evidence="7">
    <location>
        <position position="87"/>
    </location>
    <ligand>
        <name>substrate</name>
    </ligand>
</feature>
<dbReference type="GO" id="GO:0009423">
    <property type="term" value="P:chorismate biosynthetic process"/>
    <property type="evidence" value="ECO:0007669"/>
    <property type="project" value="UniProtKB-UniRule"/>
</dbReference>
<organism evidence="10 12">
    <name type="scientific">Holdemania massiliensis</name>
    <dbReference type="NCBI Taxonomy" id="1468449"/>
    <lineage>
        <taxon>Bacteria</taxon>
        <taxon>Bacillati</taxon>
        <taxon>Bacillota</taxon>
        <taxon>Erysipelotrichia</taxon>
        <taxon>Erysipelotrichales</taxon>
        <taxon>Erysipelotrichaceae</taxon>
        <taxon>Holdemania</taxon>
    </lineage>
</organism>
<name>A0A6N7S2X2_9FIRM</name>
<evidence type="ECO:0000313" key="11">
    <source>
        <dbReference type="EMBL" id="MSC31982.1"/>
    </source>
</evidence>
<gene>
    <name evidence="7 10" type="primary">aroQ</name>
    <name evidence="11" type="ORF">GKD88_02450</name>
    <name evidence="10" type="ORF">GKE08_02650</name>
</gene>
<dbReference type="CDD" id="cd00466">
    <property type="entry name" value="DHQase_II"/>
    <property type="match status" value="1"/>
</dbReference>
<feature type="active site" description="Proton donor" evidence="7 8">
    <location>
        <position position="101"/>
    </location>
</feature>
<evidence type="ECO:0000256" key="8">
    <source>
        <dbReference type="PIRSR" id="PIRSR001399-1"/>
    </source>
</evidence>
<comment type="subunit">
    <text evidence="4 7">Homododecamer.</text>
</comment>
<dbReference type="HAMAP" id="MF_00169">
    <property type="entry name" value="AroQ"/>
    <property type="match status" value="1"/>
</dbReference>
<dbReference type="PANTHER" id="PTHR21272:SF3">
    <property type="entry name" value="CATABOLIC 3-DEHYDROQUINASE"/>
    <property type="match status" value="1"/>
</dbReference>
<dbReference type="Pfam" id="PF01220">
    <property type="entry name" value="DHquinase_II"/>
    <property type="match status" value="1"/>
</dbReference>
<dbReference type="EMBL" id="WKPI01000002">
    <property type="protein sequence ID" value="MSC31982.1"/>
    <property type="molecule type" value="Genomic_DNA"/>
</dbReference>
<dbReference type="InterPro" id="IPR036441">
    <property type="entry name" value="DHquinase_II_sf"/>
</dbReference>
<comment type="pathway">
    <text evidence="2 7">Metabolic intermediate biosynthesis; chorismate biosynthesis; chorismate from D-erythrose 4-phosphate and phosphoenolpyruvate: step 3/7.</text>
</comment>
<dbReference type="Proteomes" id="UP000480929">
    <property type="component" value="Unassembled WGS sequence"/>
</dbReference>
<evidence type="ECO:0000256" key="3">
    <source>
        <dbReference type="ARBA" id="ARBA00011037"/>
    </source>
</evidence>
<dbReference type="SUPFAM" id="SSF52304">
    <property type="entry name" value="Type II 3-dehydroquinate dehydratase"/>
    <property type="match status" value="1"/>
</dbReference>
<comment type="similarity">
    <text evidence="3 7">Belongs to the type-II 3-dehydroquinase family.</text>
</comment>
<dbReference type="OrthoDB" id="9790793at2"/>
<comment type="caution">
    <text evidence="7">Lacks conserved residue(s) required for the propagation of feature annotation.</text>
</comment>
<dbReference type="GO" id="GO:0008652">
    <property type="term" value="P:amino acid biosynthetic process"/>
    <property type="evidence" value="ECO:0007669"/>
    <property type="project" value="UniProtKB-KW"/>
</dbReference>
<dbReference type="PIRSF" id="PIRSF001399">
    <property type="entry name" value="DHquinase_II"/>
    <property type="match status" value="1"/>
</dbReference>
<evidence type="ECO:0000313" key="12">
    <source>
        <dbReference type="Proteomes" id="UP000433575"/>
    </source>
</evidence>
<dbReference type="GO" id="GO:0019631">
    <property type="term" value="P:quinate catabolic process"/>
    <property type="evidence" value="ECO:0007669"/>
    <property type="project" value="TreeGrafter"/>
</dbReference>
<evidence type="ECO:0000256" key="7">
    <source>
        <dbReference type="HAMAP-Rule" id="MF_00169"/>
    </source>
</evidence>
<comment type="function">
    <text evidence="7">Catalyzes a trans-dehydration via an enolate intermediate.</text>
</comment>
<dbReference type="UniPathway" id="UPA00053">
    <property type="reaction ID" value="UER00086"/>
</dbReference>
<dbReference type="RefSeq" id="WP_020224128.1">
    <property type="nucleotide sequence ID" value="NZ_AP031450.1"/>
</dbReference>
<evidence type="ECO:0000256" key="2">
    <source>
        <dbReference type="ARBA" id="ARBA00004902"/>
    </source>
</evidence>
<protein>
    <recommendedName>
        <fullName evidence="5 7">3-dehydroquinate dehydratase</fullName>
        <shortName evidence="7">3-dehydroquinase</shortName>
        <ecNumber evidence="5 7">4.2.1.10</ecNumber>
    </recommendedName>
    <alternativeName>
        <fullName evidence="7">Type II DHQase</fullName>
    </alternativeName>
</protein>
<evidence type="ECO:0000256" key="4">
    <source>
        <dbReference type="ARBA" id="ARBA00011193"/>
    </source>
</evidence>
<evidence type="ECO:0000256" key="1">
    <source>
        <dbReference type="ARBA" id="ARBA00001864"/>
    </source>
</evidence>
<keyword evidence="13" id="KW-1185">Reference proteome</keyword>
<sequence length="148" mass="16527">MKFLVVNGPNINMTGIREQGVYGARNYAEITAMIQAEAKRREIEIEVVQSNIEGEMINAIQRCYFENMDGLIINPGAYTHTSYALHDAIKSIAPIPAVEVHFSNVHARERFRHESKTAPACLGQLCGFGDYGYVMAMDALIQHLSSKH</sequence>
<feature type="active site" description="Proton acceptor" evidence="7 8">
    <location>
        <position position="22"/>
    </location>
</feature>
<comment type="catalytic activity">
    <reaction evidence="1 7">
        <text>3-dehydroquinate = 3-dehydroshikimate + H2O</text>
        <dbReference type="Rhea" id="RHEA:21096"/>
        <dbReference type="ChEBI" id="CHEBI:15377"/>
        <dbReference type="ChEBI" id="CHEBI:16630"/>
        <dbReference type="ChEBI" id="CHEBI:32364"/>
        <dbReference type="EC" id="4.2.1.10"/>
    </reaction>
</comment>
<dbReference type="InterPro" id="IPR018509">
    <property type="entry name" value="DHquinase_II_CS"/>
</dbReference>
<evidence type="ECO:0000313" key="13">
    <source>
        <dbReference type="Proteomes" id="UP000480929"/>
    </source>
</evidence>
<dbReference type="NCBIfam" id="NF003807">
    <property type="entry name" value="PRK05395.1-4"/>
    <property type="match status" value="1"/>
</dbReference>
<dbReference type="NCBIfam" id="NF003805">
    <property type="entry name" value="PRK05395.1-2"/>
    <property type="match status" value="1"/>
</dbReference>
<evidence type="ECO:0000256" key="6">
    <source>
        <dbReference type="ARBA" id="ARBA00023239"/>
    </source>
</evidence>
<dbReference type="NCBIfam" id="NF003806">
    <property type="entry name" value="PRK05395.1-3"/>
    <property type="match status" value="1"/>
</dbReference>
<proteinExistence type="inferred from homology"/>
<dbReference type="NCBIfam" id="TIGR01088">
    <property type="entry name" value="aroQ"/>
    <property type="match status" value="1"/>
</dbReference>
<accession>A0A6N7S2X2</accession>
<keyword evidence="7" id="KW-0057">Aromatic amino acid biosynthesis</keyword>
<dbReference type="PANTHER" id="PTHR21272">
    <property type="entry name" value="CATABOLIC 3-DEHYDROQUINASE"/>
    <property type="match status" value="1"/>
</dbReference>